<evidence type="ECO:0000259" key="12">
    <source>
        <dbReference type="Pfam" id="PF06397"/>
    </source>
</evidence>
<dbReference type="InterPro" id="IPR051233">
    <property type="entry name" value="Desulfoferrodoxin_SOR"/>
</dbReference>
<keyword evidence="5" id="KW-0479">Metal-binding</keyword>
<comment type="function">
    <text evidence="8">Catalyzes the one-electron reduction of superoxide anion radical to hydrogen peroxide at a nonheme ferrous iron center. Plays a fundamental role in case of oxidative stress via its superoxide detoxification activity.</text>
</comment>
<comment type="caution">
    <text evidence="13">The sequence shown here is derived from an EMBL/GenBank/DDBJ whole genome shotgun (WGS) entry which is preliminary data.</text>
</comment>
<evidence type="ECO:0000256" key="3">
    <source>
        <dbReference type="ARBA" id="ARBA00014839"/>
    </source>
</evidence>
<dbReference type="SUPFAM" id="SSF49367">
    <property type="entry name" value="Superoxide reductase-like"/>
    <property type="match status" value="1"/>
</dbReference>
<comment type="similarity">
    <text evidence="1">Belongs to the desulfoferrodoxin family.</text>
</comment>
<evidence type="ECO:0000256" key="5">
    <source>
        <dbReference type="ARBA" id="ARBA00022723"/>
    </source>
</evidence>
<keyword evidence="7" id="KW-0408">Iron</keyword>
<protein>
    <recommendedName>
        <fullName evidence="3">Desulfoferrodoxin</fullName>
        <ecNumber evidence="2">1.15.1.2</ecNumber>
    </recommendedName>
    <alternativeName>
        <fullName evidence="9">Superoxide reductase</fullName>
    </alternativeName>
</protein>
<comment type="catalytic activity">
    <reaction evidence="10">
        <text>reduced [rubredoxin] + superoxide + 2 H(+) = oxidized [rubredoxin] + H2O2</text>
        <dbReference type="Rhea" id="RHEA:21324"/>
        <dbReference type="Rhea" id="RHEA-COMP:10302"/>
        <dbReference type="Rhea" id="RHEA-COMP:10303"/>
        <dbReference type="ChEBI" id="CHEBI:15378"/>
        <dbReference type="ChEBI" id="CHEBI:16240"/>
        <dbReference type="ChEBI" id="CHEBI:18421"/>
        <dbReference type="ChEBI" id="CHEBI:29033"/>
        <dbReference type="ChEBI" id="CHEBI:29034"/>
        <dbReference type="EC" id="1.15.1.2"/>
    </reaction>
</comment>
<organism evidence="13 14">
    <name type="scientific">Candidatus Onthousia excrementipullorum</name>
    <dbReference type="NCBI Taxonomy" id="2840884"/>
    <lineage>
        <taxon>Bacteria</taxon>
        <taxon>Bacillati</taxon>
        <taxon>Bacillota</taxon>
        <taxon>Bacilli</taxon>
        <taxon>Candidatus Onthousia</taxon>
    </lineage>
</organism>
<dbReference type="InterPro" id="IPR036073">
    <property type="entry name" value="Desulfoferrodoxin_Fe-bd_dom_sf"/>
</dbReference>
<dbReference type="EC" id="1.15.1.2" evidence="2"/>
<feature type="domain" description="Desulfoferrodoxin ferrous iron-binding" evidence="11">
    <location>
        <begin position="38"/>
        <end position="119"/>
    </location>
</feature>
<dbReference type="Proteomes" id="UP000824232">
    <property type="component" value="Unassembled WGS sequence"/>
</dbReference>
<name>A0A9D1DT41_9FIRM</name>
<dbReference type="PANTHER" id="PTHR36541">
    <property type="entry name" value="SUPEROXIDE REDUCTASE-RELATED"/>
    <property type="match status" value="1"/>
</dbReference>
<reference evidence="13" key="2">
    <citation type="journal article" date="2021" name="PeerJ">
        <title>Extensive microbial diversity within the chicken gut microbiome revealed by metagenomics and culture.</title>
        <authorList>
            <person name="Gilroy R."/>
            <person name="Ravi A."/>
            <person name="Getino M."/>
            <person name="Pursley I."/>
            <person name="Horton D.L."/>
            <person name="Alikhan N.F."/>
            <person name="Baker D."/>
            <person name="Gharbi K."/>
            <person name="Hall N."/>
            <person name="Watson M."/>
            <person name="Adriaenssens E.M."/>
            <person name="Foster-Nyarko E."/>
            <person name="Jarju S."/>
            <person name="Secka A."/>
            <person name="Antonio M."/>
            <person name="Oren A."/>
            <person name="Chaudhuri R.R."/>
            <person name="La Ragione R."/>
            <person name="Hildebrand F."/>
            <person name="Pallen M.J."/>
        </authorList>
    </citation>
    <scope>NUCLEOTIDE SEQUENCE</scope>
    <source>
        <strain evidence="13">CHK184-20233</strain>
    </source>
</reference>
<dbReference type="GO" id="GO:0050605">
    <property type="term" value="F:superoxide reductase activity"/>
    <property type="evidence" value="ECO:0007669"/>
    <property type="project" value="UniProtKB-EC"/>
</dbReference>
<evidence type="ECO:0000313" key="13">
    <source>
        <dbReference type="EMBL" id="HIR58527.1"/>
    </source>
</evidence>
<dbReference type="Pfam" id="PF01880">
    <property type="entry name" value="Desulfoferrodox"/>
    <property type="match status" value="1"/>
</dbReference>
<evidence type="ECO:0000259" key="11">
    <source>
        <dbReference type="Pfam" id="PF01880"/>
    </source>
</evidence>
<feature type="domain" description="Desulfoferrodoxin N-terminal" evidence="12">
    <location>
        <begin position="1"/>
        <end position="32"/>
    </location>
</feature>
<evidence type="ECO:0000256" key="6">
    <source>
        <dbReference type="ARBA" id="ARBA00022982"/>
    </source>
</evidence>
<keyword evidence="6" id="KW-0249">Electron transport</keyword>
<dbReference type="Gene3D" id="2.60.40.730">
    <property type="entry name" value="SOR catalytic domain"/>
    <property type="match status" value="1"/>
</dbReference>
<dbReference type="SUPFAM" id="SSF57802">
    <property type="entry name" value="Rubredoxin-like"/>
    <property type="match status" value="1"/>
</dbReference>
<dbReference type="Pfam" id="PF06397">
    <property type="entry name" value="Desulfoferrod_N"/>
    <property type="match status" value="1"/>
</dbReference>
<dbReference type="InterPro" id="IPR002742">
    <property type="entry name" value="Desulfoferrodoxin_Fe-bd_dom"/>
</dbReference>
<evidence type="ECO:0000256" key="1">
    <source>
        <dbReference type="ARBA" id="ARBA00005941"/>
    </source>
</evidence>
<dbReference type="GO" id="GO:0005506">
    <property type="term" value="F:iron ion binding"/>
    <property type="evidence" value="ECO:0007669"/>
    <property type="project" value="InterPro"/>
</dbReference>
<gene>
    <name evidence="13" type="ORF">IAB38_00600</name>
</gene>
<reference evidence="13" key="1">
    <citation type="submission" date="2020-10" db="EMBL/GenBank/DDBJ databases">
        <authorList>
            <person name="Gilroy R."/>
        </authorList>
    </citation>
    <scope>NUCLEOTIDE SEQUENCE</scope>
    <source>
        <strain evidence="13">CHK184-20233</strain>
    </source>
</reference>
<keyword evidence="4" id="KW-0813">Transport</keyword>
<accession>A0A9D1DT41</accession>
<proteinExistence type="inferred from homology"/>
<evidence type="ECO:0000256" key="8">
    <source>
        <dbReference type="ARBA" id="ARBA00024690"/>
    </source>
</evidence>
<dbReference type="PANTHER" id="PTHR36541:SF1">
    <property type="entry name" value="SUPEROXIDE REDUCTASE-RELATED"/>
    <property type="match status" value="1"/>
</dbReference>
<evidence type="ECO:0000256" key="2">
    <source>
        <dbReference type="ARBA" id="ARBA00012679"/>
    </source>
</evidence>
<dbReference type="EMBL" id="DVHC01000008">
    <property type="protein sequence ID" value="HIR58527.1"/>
    <property type="molecule type" value="Genomic_DNA"/>
</dbReference>
<dbReference type="AlphaFoldDB" id="A0A9D1DT41"/>
<evidence type="ECO:0000313" key="14">
    <source>
        <dbReference type="Proteomes" id="UP000824232"/>
    </source>
</evidence>
<evidence type="ECO:0000256" key="7">
    <source>
        <dbReference type="ARBA" id="ARBA00023004"/>
    </source>
</evidence>
<evidence type="ECO:0000256" key="4">
    <source>
        <dbReference type="ARBA" id="ARBA00022448"/>
    </source>
</evidence>
<evidence type="ECO:0000256" key="10">
    <source>
        <dbReference type="ARBA" id="ARBA00047448"/>
    </source>
</evidence>
<dbReference type="InterPro" id="IPR004462">
    <property type="entry name" value="Desulfoferrodoxin_N"/>
</dbReference>
<evidence type="ECO:0000256" key="9">
    <source>
        <dbReference type="ARBA" id="ARBA00031398"/>
    </source>
</evidence>
<sequence length="123" mass="14029">MKIYVCKKCGNVILKLEDKSEALVCCGEKMTLVEANTTEAATEKHLPVYEIKDGMINIKVGEVEHPMTDEHYISFIILASDDNYMIKKLTAGDKPEASFPYDKSYNKIYAYCNLHSLWLTEIK</sequence>